<reference evidence="1 2" key="1">
    <citation type="submission" date="2016-03" db="EMBL/GenBank/DDBJ databases">
        <title>Draft Genome Sequence of the Strain BR 10245 (Bradyrhizobium sp.) isolated from nodules of Centrolobium paraense.</title>
        <authorList>
            <person name="Simoes-Araujo J.L.Sr."/>
            <person name="Barauna A.C."/>
            <person name="Silva K."/>
            <person name="Zilli J.E."/>
        </authorList>
    </citation>
    <scope>NUCLEOTIDE SEQUENCE [LARGE SCALE GENOMIC DNA]</scope>
    <source>
        <strain evidence="1 2">BR 10245</strain>
    </source>
</reference>
<dbReference type="AlphaFoldDB" id="A0A176YZV7"/>
<dbReference type="OrthoDB" id="6430685at2"/>
<evidence type="ECO:0008006" key="3">
    <source>
        <dbReference type="Google" id="ProtNLM"/>
    </source>
</evidence>
<evidence type="ECO:0000313" key="1">
    <source>
        <dbReference type="EMBL" id="OAF13473.1"/>
    </source>
</evidence>
<dbReference type="InterPro" id="IPR038071">
    <property type="entry name" value="UROD/MetE-like_sf"/>
</dbReference>
<comment type="caution">
    <text evidence="1">The sequence shown here is derived from an EMBL/GenBank/DDBJ whole genome shotgun (WGS) entry which is preliminary data.</text>
</comment>
<gene>
    <name evidence="1" type="ORF">AYJ54_05670</name>
</gene>
<dbReference type="EMBL" id="LUUB01000035">
    <property type="protein sequence ID" value="OAF13473.1"/>
    <property type="molecule type" value="Genomic_DNA"/>
</dbReference>
<dbReference type="Proteomes" id="UP000076959">
    <property type="component" value="Unassembled WGS sequence"/>
</dbReference>
<dbReference type="PANTHER" id="PTHR43844">
    <property type="entry name" value="METHIONINE SYNTHASE"/>
    <property type="match status" value="1"/>
</dbReference>
<dbReference type="SUPFAM" id="SSF51726">
    <property type="entry name" value="UROD/MetE-like"/>
    <property type="match status" value="1"/>
</dbReference>
<organism evidence="1 2">
    <name type="scientific">Bradyrhizobium centrolobii</name>
    <dbReference type="NCBI Taxonomy" id="1505087"/>
    <lineage>
        <taxon>Bacteria</taxon>
        <taxon>Pseudomonadati</taxon>
        <taxon>Pseudomonadota</taxon>
        <taxon>Alphaproteobacteria</taxon>
        <taxon>Hyphomicrobiales</taxon>
        <taxon>Nitrobacteraceae</taxon>
        <taxon>Bradyrhizobium</taxon>
    </lineage>
</organism>
<dbReference type="PANTHER" id="PTHR43844:SF1">
    <property type="entry name" value="METHIONINE SYNTHASE"/>
    <property type="match status" value="1"/>
</dbReference>
<protein>
    <recommendedName>
        <fullName evidence="3">Cobalamin-independent methionine synthase MetE C-terminal/archaeal domain-containing protein</fullName>
    </recommendedName>
</protein>
<dbReference type="Gene3D" id="3.20.20.210">
    <property type="match status" value="1"/>
</dbReference>
<sequence>MAEIGDLATTKHPQLEDKNVLKRRLDEAAKPIDPAFLALSPQCGFASVVEGYLITEADQRAKLALVVQTAGEYWGTV</sequence>
<dbReference type="STRING" id="1505087.AYJ54_05670"/>
<proteinExistence type="predicted"/>
<dbReference type="RefSeq" id="WP_136623522.1">
    <property type="nucleotide sequence ID" value="NZ_LUUB01000035.1"/>
</dbReference>
<keyword evidence="2" id="KW-1185">Reference proteome</keyword>
<accession>A0A176YZV7</accession>
<evidence type="ECO:0000313" key="2">
    <source>
        <dbReference type="Proteomes" id="UP000076959"/>
    </source>
</evidence>
<name>A0A176YZV7_9BRAD</name>